<organism evidence="2 3">
    <name type="scientific">Lophium mytilinum</name>
    <dbReference type="NCBI Taxonomy" id="390894"/>
    <lineage>
        <taxon>Eukaryota</taxon>
        <taxon>Fungi</taxon>
        <taxon>Dikarya</taxon>
        <taxon>Ascomycota</taxon>
        <taxon>Pezizomycotina</taxon>
        <taxon>Dothideomycetes</taxon>
        <taxon>Pleosporomycetidae</taxon>
        <taxon>Mytilinidiales</taxon>
        <taxon>Mytilinidiaceae</taxon>
        <taxon>Lophium</taxon>
    </lineage>
</organism>
<reference evidence="2" key="1">
    <citation type="journal article" date="2020" name="Stud. Mycol.">
        <title>101 Dothideomycetes genomes: a test case for predicting lifestyles and emergence of pathogens.</title>
        <authorList>
            <person name="Haridas S."/>
            <person name="Albert R."/>
            <person name="Binder M."/>
            <person name="Bloem J."/>
            <person name="Labutti K."/>
            <person name="Salamov A."/>
            <person name="Andreopoulos B."/>
            <person name="Baker S."/>
            <person name="Barry K."/>
            <person name="Bills G."/>
            <person name="Bluhm B."/>
            <person name="Cannon C."/>
            <person name="Castanera R."/>
            <person name="Culley D."/>
            <person name="Daum C."/>
            <person name="Ezra D."/>
            <person name="Gonzalez J."/>
            <person name="Henrissat B."/>
            <person name="Kuo A."/>
            <person name="Liang C."/>
            <person name="Lipzen A."/>
            <person name="Lutzoni F."/>
            <person name="Magnuson J."/>
            <person name="Mondo S."/>
            <person name="Nolan M."/>
            <person name="Ohm R."/>
            <person name="Pangilinan J."/>
            <person name="Park H.-J."/>
            <person name="Ramirez L."/>
            <person name="Alfaro M."/>
            <person name="Sun H."/>
            <person name="Tritt A."/>
            <person name="Yoshinaga Y."/>
            <person name="Zwiers L.-H."/>
            <person name="Turgeon B."/>
            <person name="Goodwin S."/>
            <person name="Spatafora J."/>
            <person name="Crous P."/>
            <person name="Grigoriev I."/>
        </authorList>
    </citation>
    <scope>NUCLEOTIDE SEQUENCE</scope>
    <source>
        <strain evidence="2">CBS 269.34</strain>
    </source>
</reference>
<dbReference type="PANTHER" id="PTHR33112:SF16">
    <property type="entry name" value="HETEROKARYON INCOMPATIBILITY DOMAIN-CONTAINING PROTEIN"/>
    <property type="match status" value="1"/>
</dbReference>
<sequence length="97" mass="11068">DSSDQYVALSYVWGQTRTLRTKKDNLAELQEPGAVSDHDPSIAMTIRDAIKFTRDLGFQFLWVDCLSIVQDDANEKHRQIREMDIVYSQAHLTIVAA</sequence>
<protein>
    <recommendedName>
        <fullName evidence="1">Heterokaryon incompatibility domain-containing protein</fullName>
    </recommendedName>
</protein>
<dbReference type="Pfam" id="PF06985">
    <property type="entry name" value="HET"/>
    <property type="match status" value="1"/>
</dbReference>
<proteinExistence type="predicted"/>
<accession>A0A6A6Q986</accession>
<dbReference type="OrthoDB" id="2958217at2759"/>
<feature type="domain" description="Heterokaryon incompatibility" evidence="1">
    <location>
        <begin position="6"/>
        <end position="97"/>
    </location>
</feature>
<evidence type="ECO:0000313" key="3">
    <source>
        <dbReference type="Proteomes" id="UP000799750"/>
    </source>
</evidence>
<feature type="non-terminal residue" evidence="2">
    <location>
        <position position="97"/>
    </location>
</feature>
<dbReference type="AlphaFoldDB" id="A0A6A6Q986"/>
<name>A0A6A6Q986_9PEZI</name>
<dbReference type="EMBL" id="MU004202">
    <property type="protein sequence ID" value="KAF2488619.1"/>
    <property type="molecule type" value="Genomic_DNA"/>
</dbReference>
<gene>
    <name evidence="2" type="ORF">BU16DRAFT_429771</name>
</gene>
<feature type="non-terminal residue" evidence="2">
    <location>
        <position position="1"/>
    </location>
</feature>
<evidence type="ECO:0000259" key="1">
    <source>
        <dbReference type="Pfam" id="PF06985"/>
    </source>
</evidence>
<dbReference type="Proteomes" id="UP000799750">
    <property type="component" value="Unassembled WGS sequence"/>
</dbReference>
<evidence type="ECO:0000313" key="2">
    <source>
        <dbReference type="EMBL" id="KAF2488619.1"/>
    </source>
</evidence>
<keyword evidence="3" id="KW-1185">Reference proteome</keyword>
<dbReference type="PANTHER" id="PTHR33112">
    <property type="entry name" value="DOMAIN PROTEIN, PUTATIVE-RELATED"/>
    <property type="match status" value="1"/>
</dbReference>
<dbReference type="InterPro" id="IPR010730">
    <property type="entry name" value="HET"/>
</dbReference>